<evidence type="ECO:0000313" key="4">
    <source>
        <dbReference type="Proteomes" id="UP000326169"/>
    </source>
</evidence>
<feature type="domain" description="Inactive STAND" evidence="2">
    <location>
        <begin position="349"/>
        <end position="514"/>
    </location>
</feature>
<sequence>MGGLSSQLLMTIGRSLCRVAIYGGICFGASVLLPELALPVAFLSTDKGQDILTKVGEMISSVTAGNTANAIDNFDPRGSDHVPLENEDLIRVCGKAIAQIILLAAQQYNNRNFKDYNKKYSEHLKMIAAQATEKWVELARFEFAQSKYQQLTEGEIPLIITPTEEGLTQAEILTVEEWRNILAKLDLKAVESQKGVDLPDYVRQYVAELLQKEFPRVLREALKQDFKADGKAFAGLMIQLITGIWQQVAQLGEIAPISLAKLNDIEQQLAGTQQQIQQLLIDISNRMMETGFEKLCHEFGLFETNINQNLQTIQESLNEINERTKRIDQSIQKLIQTLNLSEQSIKDKLLHLDYREQVRSLEDFLDQDRIVGAFWIYGSNQSEPHWLVTSLIENVLNVKIETSNTSSRVVSLSFVGNTQSHCLDNIIDSISKAFQIENPTVSKKGNIEQQLDNYEEYVLREKLTYIIEQICIRWQTKSVVILAEIKKGVDPEIVEEFINKLWKPLAKLAYELRQKHYNIYNYSLMLFLVDVHGCTNNWEINFTEDILSEQIPEIPIRLTEIQPIPREQLRQWFRTHLLNDPRLINNPILKHNKDQLIEKMLDLISYHNNIYQEKVFYQICKLFEIDINWI</sequence>
<organism evidence="3 4">
    <name type="scientific">Limnospira platensis NIES-46</name>
    <dbReference type="NCBI Taxonomy" id="1236695"/>
    <lineage>
        <taxon>Bacteria</taxon>
        <taxon>Bacillati</taxon>
        <taxon>Cyanobacteriota</taxon>
        <taxon>Cyanophyceae</taxon>
        <taxon>Oscillatoriophycideae</taxon>
        <taxon>Oscillatoriales</taxon>
        <taxon>Sirenicapillariaceae</taxon>
        <taxon>Limnospira</taxon>
    </lineage>
</organism>
<keyword evidence="4" id="KW-1185">Reference proteome</keyword>
<dbReference type="EMBL" id="BIMW01000151">
    <property type="protein sequence ID" value="GCE95867.1"/>
    <property type="molecule type" value="Genomic_DNA"/>
</dbReference>
<keyword evidence="1" id="KW-0175">Coiled coil</keyword>
<evidence type="ECO:0000313" key="3">
    <source>
        <dbReference type="EMBL" id="GCE95867.1"/>
    </source>
</evidence>
<dbReference type="GeneID" id="301684712"/>
<gene>
    <name evidence="3" type="ORF">NIES46_39330</name>
</gene>
<accession>A0A5M3TAE9</accession>
<dbReference type="InterPro" id="IPR045475">
    <property type="entry name" value="iSTAND"/>
</dbReference>
<dbReference type="RefSeq" id="WP_014274771.1">
    <property type="nucleotide sequence ID" value="NZ_BIMW01000151.1"/>
</dbReference>
<dbReference type="Pfam" id="PF19995">
    <property type="entry name" value="iSTAND"/>
    <property type="match status" value="1"/>
</dbReference>
<dbReference type="Proteomes" id="UP000326169">
    <property type="component" value="Unassembled WGS sequence"/>
</dbReference>
<evidence type="ECO:0000256" key="1">
    <source>
        <dbReference type="SAM" id="Coils"/>
    </source>
</evidence>
<name>A0A5M3TAE9_LIMPL</name>
<proteinExistence type="predicted"/>
<reference evidence="3 4" key="1">
    <citation type="journal article" date="2019" name="J Genomics">
        <title>The Draft Genome of a Hydrogen-producing Cyanobacterium, Arthrospira platensis NIES-46.</title>
        <authorList>
            <person name="Suzuki S."/>
            <person name="Yamaguchi H."/>
            <person name="Kawachi M."/>
        </authorList>
    </citation>
    <scope>NUCLEOTIDE SEQUENCE [LARGE SCALE GENOMIC DNA]</scope>
    <source>
        <strain evidence="3 4">NIES-46</strain>
    </source>
</reference>
<evidence type="ECO:0000259" key="2">
    <source>
        <dbReference type="Pfam" id="PF19995"/>
    </source>
</evidence>
<protein>
    <recommendedName>
        <fullName evidence="2">Inactive STAND domain-containing protein</fullName>
    </recommendedName>
</protein>
<feature type="coiled-coil region" evidence="1">
    <location>
        <begin position="262"/>
        <end position="323"/>
    </location>
</feature>
<comment type="caution">
    <text evidence="3">The sequence shown here is derived from an EMBL/GenBank/DDBJ whole genome shotgun (WGS) entry which is preliminary data.</text>
</comment>